<feature type="transmembrane region" description="Helical" evidence="1">
    <location>
        <begin position="70"/>
        <end position="97"/>
    </location>
</feature>
<keyword evidence="3" id="KW-0482">Metalloprotease</keyword>
<organism evidence="3 4">
    <name type="scientific">Pseudodesulfovibrio cashew</name>
    <dbReference type="NCBI Taxonomy" id="2678688"/>
    <lineage>
        <taxon>Bacteria</taxon>
        <taxon>Pseudomonadati</taxon>
        <taxon>Thermodesulfobacteriota</taxon>
        <taxon>Desulfovibrionia</taxon>
        <taxon>Desulfovibrionales</taxon>
        <taxon>Desulfovibrionaceae</taxon>
    </lineage>
</organism>
<gene>
    <name evidence="3" type="ORF">GM415_16180</name>
</gene>
<dbReference type="EMBL" id="CP046400">
    <property type="protein sequence ID" value="QGY41593.1"/>
    <property type="molecule type" value="Genomic_DNA"/>
</dbReference>
<keyword evidence="3" id="KW-0645">Protease</keyword>
<reference evidence="3 4" key="1">
    <citation type="submission" date="2019-11" db="EMBL/GenBank/DDBJ databases">
        <authorList>
            <person name="Zheng R.K."/>
            <person name="Sun C.M."/>
        </authorList>
    </citation>
    <scope>NUCLEOTIDE SEQUENCE [LARGE SCALE GENOMIC DNA]</scope>
    <source>
        <strain evidence="3 4">SRB007</strain>
    </source>
</reference>
<dbReference type="GO" id="GO:0080120">
    <property type="term" value="P:CAAX-box protein maturation"/>
    <property type="evidence" value="ECO:0007669"/>
    <property type="project" value="UniProtKB-ARBA"/>
</dbReference>
<dbReference type="KEGG" id="psel:GM415_16180"/>
<feature type="transmembrane region" description="Helical" evidence="1">
    <location>
        <begin position="141"/>
        <end position="163"/>
    </location>
</feature>
<keyword evidence="1" id="KW-0472">Membrane</keyword>
<evidence type="ECO:0000259" key="2">
    <source>
        <dbReference type="Pfam" id="PF02517"/>
    </source>
</evidence>
<evidence type="ECO:0000313" key="3">
    <source>
        <dbReference type="EMBL" id="QGY41593.1"/>
    </source>
</evidence>
<keyword evidence="4" id="KW-1185">Reference proteome</keyword>
<feature type="transmembrane region" description="Helical" evidence="1">
    <location>
        <begin position="103"/>
        <end position="120"/>
    </location>
</feature>
<dbReference type="GO" id="GO:0008237">
    <property type="term" value="F:metallopeptidase activity"/>
    <property type="evidence" value="ECO:0007669"/>
    <property type="project" value="UniProtKB-KW"/>
</dbReference>
<feature type="transmembrane region" description="Helical" evidence="1">
    <location>
        <begin position="31"/>
        <end position="49"/>
    </location>
</feature>
<feature type="transmembrane region" description="Helical" evidence="1">
    <location>
        <begin position="183"/>
        <end position="207"/>
    </location>
</feature>
<sequence length="210" mass="23796">MNGKGYLWGELLTLFGVVPLVYFLSPVHLPKIPLLLVFFFGCLFALRRSESFDQRELLHPLRGHGESIKWIVARAALVAVLCLGVVALLEPALLFGFPRTRPWLWLMVMVLYPLLSAYPQELIYRAFFFHRYRAILPSEAGLVWASTLAFAFLHVIFGNWVAVGLTIPAGYLFSRTYVRTGSLFLASIEHALYGCIIFTTGLGRYFYTPS</sequence>
<keyword evidence="1" id="KW-1133">Transmembrane helix</keyword>
<proteinExistence type="predicted"/>
<dbReference type="Pfam" id="PF02517">
    <property type="entry name" value="Rce1-like"/>
    <property type="match status" value="1"/>
</dbReference>
<feature type="domain" description="CAAX prenyl protease 2/Lysostaphin resistance protein A-like" evidence="2">
    <location>
        <begin position="103"/>
        <end position="193"/>
    </location>
</feature>
<keyword evidence="1" id="KW-0812">Transmembrane</keyword>
<dbReference type="GO" id="GO:0006508">
    <property type="term" value="P:proteolysis"/>
    <property type="evidence" value="ECO:0007669"/>
    <property type="project" value="UniProtKB-KW"/>
</dbReference>
<dbReference type="AlphaFoldDB" id="A0A6I6JNC8"/>
<dbReference type="RefSeq" id="WP_158950011.1">
    <property type="nucleotide sequence ID" value="NZ_CP046400.1"/>
</dbReference>
<dbReference type="GO" id="GO:0004175">
    <property type="term" value="F:endopeptidase activity"/>
    <property type="evidence" value="ECO:0007669"/>
    <property type="project" value="UniProtKB-ARBA"/>
</dbReference>
<feature type="transmembrane region" description="Helical" evidence="1">
    <location>
        <begin position="7"/>
        <end position="25"/>
    </location>
</feature>
<accession>A0A6I6JNC8</accession>
<protein>
    <submittedName>
        <fullName evidence="3">CPBP family intramembrane metalloprotease</fullName>
    </submittedName>
</protein>
<evidence type="ECO:0000256" key="1">
    <source>
        <dbReference type="SAM" id="Phobius"/>
    </source>
</evidence>
<evidence type="ECO:0000313" key="4">
    <source>
        <dbReference type="Proteomes" id="UP000428328"/>
    </source>
</evidence>
<dbReference type="InterPro" id="IPR003675">
    <property type="entry name" value="Rce1/LyrA-like_dom"/>
</dbReference>
<keyword evidence="3" id="KW-0378">Hydrolase</keyword>
<name>A0A6I6JNC8_9BACT</name>
<dbReference type="Proteomes" id="UP000428328">
    <property type="component" value="Chromosome"/>
</dbReference>